<reference evidence="13 14" key="1">
    <citation type="submission" date="2020-10" db="EMBL/GenBank/DDBJ databases">
        <title>Plant Genome Project.</title>
        <authorList>
            <person name="Zhang R.-G."/>
        </authorList>
    </citation>
    <scope>NUCLEOTIDE SEQUENCE [LARGE SCALE GENOMIC DNA]</scope>
    <source>
        <strain evidence="13">FAFU-HL-1</strain>
        <tissue evidence="13">Leaf</tissue>
    </source>
</reference>
<dbReference type="Pfam" id="PF11145">
    <property type="entry name" value="DUF2921"/>
    <property type="match status" value="1"/>
</dbReference>
<dbReference type="OrthoDB" id="618601at2759"/>
<evidence type="ECO:0000256" key="7">
    <source>
        <dbReference type="ARBA" id="ARBA00022786"/>
    </source>
</evidence>
<evidence type="ECO:0000259" key="11">
    <source>
        <dbReference type="Pfam" id="PF11145"/>
    </source>
</evidence>
<keyword evidence="7" id="KW-0833">Ubl conjugation pathway</keyword>
<evidence type="ECO:0000256" key="8">
    <source>
        <dbReference type="ARBA" id="ARBA00022989"/>
    </source>
</evidence>
<evidence type="ECO:0000256" key="6">
    <source>
        <dbReference type="ARBA" id="ARBA00022692"/>
    </source>
</evidence>
<comment type="caution">
    <text evidence="13">The sequence shown here is derived from an EMBL/GenBank/DDBJ whole genome shotgun (WGS) entry which is preliminary data.</text>
</comment>
<keyword evidence="14" id="KW-1185">Reference proteome</keyword>
<feature type="transmembrane region" description="Helical" evidence="10">
    <location>
        <begin position="329"/>
        <end position="349"/>
    </location>
</feature>
<evidence type="ECO:0000313" key="14">
    <source>
        <dbReference type="Proteomes" id="UP000657918"/>
    </source>
</evidence>
<proteinExistence type="predicted"/>
<evidence type="ECO:0000256" key="9">
    <source>
        <dbReference type="ARBA" id="ARBA00023136"/>
    </source>
</evidence>
<evidence type="ECO:0000256" key="2">
    <source>
        <dbReference type="ARBA" id="ARBA00004127"/>
    </source>
</evidence>
<dbReference type="GO" id="GO:0061630">
    <property type="term" value="F:ubiquitin protein ligase activity"/>
    <property type="evidence" value="ECO:0007669"/>
    <property type="project" value="UniProtKB-EC"/>
</dbReference>
<feature type="transmembrane region" description="Helical" evidence="10">
    <location>
        <begin position="256"/>
        <end position="276"/>
    </location>
</feature>
<dbReference type="PANTHER" id="PTHR33389">
    <property type="entry name" value="FAMILY PROTEIN, PUTATIVE (DUF2921)-RELATED"/>
    <property type="match status" value="1"/>
</dbReference>
<organism evidence="13 14">
    <name type="scientific">Salix dunnii</name>
    <dbReference type="NCBI Taxonomy" id="1413687"/>
    <lineage>
        <taxon>Eukaryota</taxon>
        <taxon>Viridiplantae</taxon>
        <taxon>Streptophyta</taxon>
        <taxon>Embryophyta</taxon>
        <taxon>Tracheophyta</taxon>
        <taxon>Spermatophyta</taxon>
        <taxon>Magnoliopsida</taxon>
        <taxon>eudicotyledons</taxon>
        <taxon>Gunneridae</taxon>
        <taxon>Pentapetalae</taxon>
        <taxon>rosids</taxon>
        <taxon>fabids</taxon>
        <taxon>Malpighiales</taxon>
        <taxon>Salicaceae</taxon>
        <taxon>Saliceae</taxon>
        <taxon>Salix</taxon>
    </lineage>
</organism>
<keyword evidence="9 10" id="KW-0472">Membrane</keyword>
<sequence length="391" mass="43506">MLSSAGVAVFFRAVSPLETQYVVAMRSRFSNMTAVAGGIRKSSTGQLYMVGCLGIVDSEGNTCNSRICLYIPLSFSIRQHSIIFGSFCNASRINDSFFPSELWNYFRNSHPYFSHSQIEKAGDTKRLKTGPSHIAEDLTPYSSAFPDPLPRSPPRTAADFQIEVLSLGSMDVRASWNVLFESMDVEAGLDCLNKAIVSYPPTTALWLVIPTATISISSQRNEDDLLYFSTVKLRTLPIMYRGQREDILSLSGAEGVLRILTLSFAIGCISSQLFYINHELDSVPFISLLGVQALGYSLPLITGAEAFLNKRKASESYESSTYYLEKNQWLNVIDYVVTILVMVAFLVTLKALSESVEISYQITYKKPLYFAGILSVAFESLNHQVFLLSYE</sequence>
<dbReference type="EC" id="2.3.2.27" evidence="4"/>
<dbReference type="InterPro" id="IPR021319">
    <property type="entry name" value="DUF2921"/>
</dbReference>
<evidence type="ECO:0000256" key="3">
    <source>
        <dbReference type="ARBA" id="ARBA00004906"/>
    </source>
</evidence>
<protein>
    <recommendedName>
        <fullName evidence="4">RING-type E3 ubiquitin transferase</fullName>
        <ecNumber evidence="4">2.3.2.27</ecNumber>
    </recommendedName>
</protein>
<dbReference type="AlphaFoldDB" id="A0A835K2Y4"/>
<dbReference type="EMBL" id="JADGMS010000006">
    <property type="protein sequence ID" value="KAF9681063.1"/>
    <property type="molecule type" value="Genomic_DNA"/>
</dbReference>
<evidence type="ECO:0000256" key="10">
    <source>
        <dbReference type="SAM" id="Phobius"/>
    </source>
</evidence>
<keyword evidence="8 10" id="KW-1133">Transmembrane helix</keyword>
<comment type="catalytic activity">
    <reaction evidence="1">
        <text>S-ubiquitinyl-[E2 ubiquitin-conjugating enzyme]-L-cysteine + [acceptor protein]-L-lysine = [E2 ubiquitin-conjugating enzyme]-L-cysteine + N(6)-ubiquitinyl-[acceptor protein]-L-lysine.</text>
        <dbReference type="EC" id="2.3.2.27"/>
    </reaction>
</comment>
<keyword evidence="6 10" id="KW-0812">Transmembrane</keyword>
<feature type="transmembrane region" description="Helical" evidence="10">
    <location>
        <begin position="282"/>
        <end position="308"/>
    </location>
</feature>
<dbReference type="PANTHER" id="PTHR33389:SF4">
    <property type="entry name" value="PII, URIDYLYLTRANSFERASE (DUF2921)"/>
    <property type="match status" value="1"/>
</dbReference>
<accession>A0A835K2Y4</accession>
<keyword evidence="5" id="KW-0808">Transferase</keyword>
<comment type="pathway">
    <text evidence="3">Protein modification; protein ubiquitination.</text>
</comment>
<feature type="domain" description="SWEET-like" evidence="11">
    <location>
        <begin position="243"/>
        <end position="352"/>
    </location>
</feature>
<feature type="domain" description="DUF2921" evidence="12">
    <location>
        <begin position="168"/>
        <end position="231"/>
    </location>
</feature>
<evidence type="ECO:0000256" key="4">
    <source>
        <dbReference type="ARBA" id="ARBA00012483"/>
    </source>
</evidence>
<evidence type="ECO:0000256" key="5">
    <source>
        <dbReference type="ARBA" id="ARBA00022679"/>
    </source>
</evidence>
<comment type="subcellular location">
    <subcellularLocation>
        <location evidence="2">Endomembrane system</location>
        <topology evidence="2">Multi-pass membrane protein</topology>
    </subcellularLocation>
</comment>
<gene>
    <name evidence="13" type="ORF">SADUNF_Sadunf06G0186600</name>
</gene>
<dbReference type="InterPro" id="IPR057425">
    <property type="entry name" value="DUF2921_N"/>
</dbReference>
<feature type="domain" description="DUF2921" evidence="12">
    <location>
        <begin position="20"/>
        <end position="95"/>
    </location>
</feature>
<feature type="transmembrane region" description="Helical" evidence="10">
    <location>
        <begin position="369"/>
        <end position="390"/>
    </location>
</feature>
<dbReference type="Pfam" id="PF25333">
    <property type="entry name" value="DUF2921_N"/>
    <property type="match status" value="2"/>
</dbReference>
<dbReference type="Proteomes" id="UP000657918">
    <property type="component" value="Unassembled WGS sequence"/>
</dbReference>
<evidence type="ECO:0000259" key="12">
    <source>
        <dbReference type="Pfam" id="PF25333"/>
    </source>
</evidence>
<evidence type="ECO:0000256" key="1">
    <source>
        <dbReference type="ARBA" id="ARBA00000900"/>
    </source>
</evidence>
<dbReference type="GO" id="GO:0012505">
    <property type="term" value="C:endomembrane system"/>
    <property type="evidence" value="ECO:0007669"/>
    <property type="project" value="UniProtKB-SubCell"/>
</dbReference>
<evidence type="ECO:0000313" key="13">
    <source>
        <dbReference type="EMBL" id="KAF9681063.1"/>
    </source>
</evidence>
<name>A0A835K2Y4_9ROSI</name>